<dbReference type="Proteomes" id="UP000316612">
    <property type="component" value="Unassembled WGS sequence"/>
</dbReference>
<feature type="transmembrane region" description="Helical" evidence="2">
    <location>
        <begin position="34"/>
        <end position="52"/>
    </location>
</feature>
<feature type="region of interest" description="Disordered" evidence="1">
    <location>
        <begin position="1"/>
        <end position="26"/>
    </location>
</feature>
<proteinExistence type="predicted"/>
<feature type="transmembrane region" description="Helical" evidence="2">
    <location>
        <begin position="64"/>
        <end position="83"/>
    </location>
</feature>
<name>A0A4Y4DNQ3_GLUUR</name>
<keyword evidence="2" id="KW-0472">Membrane</keyword>
<dbReference type="EMBL" id="BJNY01000011">
    <property type="protein sequence ID" value="GED06556.1"/>
    <property type="molecule type" value="Genomic_DNA"/>
</dbReference>
<dbReference type="RefSeq" id="WP_174787872.1">
    <property type="nucleotide sequence ID" value="NZ_BAAAJL010000013.1"/>
</dbReference>
<reference evidence="3 4" key="1">
    <citation type="submission" date="2019-06" db="EMBL/GenBank/DDBJ databases">
        <title>Whole genome shotgun sequence of Glutamicibacter uratoxydans NBRC 15515.</title>
        <authorList>
            <person name="Hosoyama A."/>
            <person name="Uohara A."/>
            <person name="Ohji S."/>
            <person name="Ichikawa N."/>
        </authorList>
    </citation>
    <scope>NUCLEOTIDE SEQUENCE [LARGE SCALE GENOMIC DNA]</scope>
    <source>
        <strain evidence="3 4">NBRC 15515</strain>
    </source>
</reference>
<evidence type="ECO:0008006" key="5">
    <source>
        <dbReference type="Google" id="ProtNLM"/>
    </source>
</evidence>
<sequence length="155" mass="16833">MSDKPRNSRIVQAAEAKSAENGPKPSRTTGLGRVIISIYGILALAATVRGVYQILSKFDEAPTAYILSVISGLIYVVATISLASPKRGAWMVSLWAVSIELIGVLVVGTLSLTHPEVFAHPSVWSGFGKGYGYIPLVLPIVGLWWLYRNRNERHA</sequence>
<keyword evidence="2" id="KW-1133">Transmembrane helix</keyword>
<protein>
    <recommendedName>
        <fullName evidence="5">Integral membrane protein</fullName>
    </recommendedName>
</protein>
<evidence type="ECO:0000313" key="4">
    <source>
        <dbReference type="Proteomes" id="UP000316612"/>
    </source>
</evidence>
<feature type="transmembrane region" description="Helical" evidence="2">
    <location>
        <begin position="90"/>
        <end position="110"/>
    </location>
</feature>
<evidence type="ECO:0000256" key="2">
    <source>
        <dbReference type="SAM" id="Phobius"/>
    </source>
</evidence>
<feature type="transmembrane region" description="Helical" evidence="2">
    <location>
        <begin position="130"/>
        <end position="147"/>
    </location>
</feature>
<organism evidence="3 4">
    <name type="scientific">Glutamicibacter uratoxydans</name>
    <name type="common">Arthrobacter uratoxydans</name>
    <dbReference type="NCBI Taxonomy" id="43667"/>
    <lineage>
        <taxon>Bacteria</taxon>
        <taxon>Bacillati</taxon>
        <taxon>Actinomycetota</taxon>
        <taxon>Actinomycetes</taxon>
        <taxon>Micrococcales</taxon>
        <taxon>Micrococcaceae</taxon>
        <taxon>Glutamicibacter</taxon>
    </lineage>
</organism>
<dbReference type="AlphaFoldDB" id="A0A4Y4DNQ3"/>
<evidence type="ECO:0000313" key="3">
    <source>
        <dbReference type="EMBL" id="GED06556.1"/>
    </source>
</evidence>
<accession>A0A4Y4DNQ3</accession>
<comment type="caution">
    <text evidence="3">The sequence shown here is derived from an EMBL/GenBank/DDBJ whole genome shotgun (WGS) entry which is preliminary data.</text>
</comment>
<evidence type="ECO:0000256" key="1">
    <source>
        <dbReference type="SAM" id="MobiDB-lite"/>
    </source>
</evidence>
<gene>
    <name evidence="3" type="ORF">AUR04nite_20880</name>
</gene>
<keyword evidence="4" id="KW-1185">Reference proteome</keyword>
<keyword evidence="2" id="KW-0812">Transmembrane</keyword>